<dbReference type="PROSITE" id="PS00973">
    <property type="entry name" value="USP_2"/>
    <property type="match status" value="1"/>
</dbReference>
<evidence type="ECO:0000256" key="1">
    <source>
        <dbReference type="ARBA" id="ARBA00009085"/>
    </source>
</evidence>
<dbReference type="InterPro" id="IPR003903">
    <property type="entry name" value="UIM_dom"/>
</dbReference>
<dbReference type="Gene3D" id="3.90.70.10">
    <property type="entry name" value="Cysteine proteinases"/>
    <property type="match status" value="1"/>
</dbReference>
<dbReference type="Proteomes" id="UP000046393">
    <property type="component" value="Unplaced"/>
</dbReference>
<dbReference type="InterPro" id="IPR038765">
    <property type="entry name" value="Papain-like_cys_pep_sf"/>
</dbReference>
<organism evidence="3 4">
    <name type="scientific">Syphacia muris</name>
    <dbReference type="NCBI Taxonomy" id="451379"/>
    <lineage>
        <taxon>Eukaryota</taxon>
        <taxon>Metazoa</taxon>
        <taxon>Ecdysozoa</taxon>
        <taxon>Nematoda</taxon>
        <taxon>Chromadorea</taxon>
        <taxon>Rhabditida</taxon>
        <taxon>Spirurina</taxon>
        <taxon>Oxyuridomorpha</taxon>
        <taxon>Oxyuroidea</taxon>
        <taxon>Oxyuridae</taxon>
        <taxon>Syphacia</taxon>
    </lineage>
</organism>
<dbReference type="STRING" id="451379.A0A158R546"/>
<proteinExistence type="inferred from homology"/>
<dbReference type="WBParaSite" id="SMUV_0000544901-mRNA-1">
    <property type="protein sequence ID" value="SMUV_0000544901-mRNA-1"/>
    <property type="gene ID" value="SMUV_0000544901"/>
</dbReference>
<dbReference type="AlphaFoldDB" id="A0A158R546"/>
<dbReference type="Pfam" id="PF00443">
    <property type="entry name" value="UCH"/>
    <property type="match status" value="1"/>
</dbReference>
<dbReference type="GO" id="GO:0005829">
    <property type="term" value="C:cytosol"/>
    <property type="evidence" value="ECO:0007669"/>
    <property type="project" value="TreeGrafter"/>
</dbReference>
<sequence length="1206" mass="137219">MTVLPSVGDASGRGTPVEADDLHRCYRGSNLIKYSAEEIELYNKAKEFLGGDFDERILRELVKNFVSSRSPNSENILNELLSTYFDRLDSLRDRQIKQVRFDERLEAPSPTKYLSGITNRQIKTSDRASDVIDLSSEDEKKQWEITDNREEQDMAKAIEASLKENQSVLGISPYAQRDSENPYERLRLDLSPVGLKNIGNSCWFNTLFNIPAFRQMVFDYEFSSTASQSISCGDKPSSSNKSATPSSFVIALRRLFAFLMGSKRSYIDPTETINVVNYLATTLLKAVSCVGIQQDCTEMLLRFTEWFEKVFEASQVVNSKVKLLEHWTNVTTRPATSSINGGNVIPKTTDLVAGKSNVEDMDQSSKGDALNTQSIGSGKCQNLQSRSNVLDNRDVEESVVGRSAGDINCNNQCNPFTAMFHGSHVELLDNSAGLKNKFQLINLDISFGNLHDSFEAYHLSGFPSNEVCTLCFYSLWYETAPPVIVFSLVRFSYKNGQTEKIHSRFHFPCSFYLDRYLVKNREFVLENRVKKTNLTKKRLSLTKELDRLLKYSVGNSCESLPDTIDAVLKFIDDESKRCAEIDDVEPMEVGDELGTVESVCTSNNDQFAHNIPDLSTSTSYADPDRSSVSILEKNFGSEVTAVKTFLRTLSNDIQLKINALQTEVNTLNTEIETMFDVETMMEECYRLHSVIIHEGEANVGHYWAYVADYNKLDGNGMPVVWRKYNDKSVDLATYEQMEEDAYGSKRTCSAYCIVYTRKLSEKTLFGDEPYVKLSSVDEIVQSFPTDLRNEVSEDNAKFMEELRLWNSQQNVEVAGSSNDECILANIDKNEELKYLLIHDKNAGDDCEWNRYYENAYNSCGELVVKKTLEKLAKEVPDNVCGSDRMNKKSFEEMLSSTGETVKGIFDSKQCNSDRRIVLTEWARITGISLSSLASEIFYIRMFAVNRHLSFFCNERINFIAANDTAFIEAEKELIALLTLYNLYNEAIRVLAESTHCFWKYRGTRELNRDIGQAKLVNYTTRLFEIYRSYCREAEAPANNVEIDLLLIALMMISSVHVSQDFVEYLSDTTNDHVLVENKSFLFEDYIRLLYRLKNCGSQSTLAVRLKTVQYVMSLWEYLQRRLNSSHVSQIVEMLREDRSCDLRFTAPVEASFERNNLVQDLICIADFVSHTGLCEEKALQLLLKSSANGAKINSLQILPEDEVRKT</sequence>
<dbReference type="PANTHER" id="PTHR24006:SF944">
    <property type="entry name" value="UBIQUITIN CARBOXYL-TERMINAL HYDROLASE"/>
    <property type="match status" value="1"/>
</dbReference>
<evidence type="ECO:0000259" key="2">
    <source>
        <dbReference type="PROSITE" id="PS50235"/>
    </source>
</evidence>
<evidence type="ECO:0000313" key="4">
    <source>
        <dbReference type="WBParaSite" id="SMUV_0000544901-mRNA-1"/>
    </source>
</evidence>
<dbReference type="GO" id="GO:0005634">
    <property type="term" value="C:nucleus"/>
    <property type="evidence" value="ECO:0007669"/>
    <property type="project" value="TreeGrafter"/>
</dbReference>
<evidence type="ECO:0000313" key="3">
    <source>
        <dbReference type="Proteomes" id="UP000046393"/>
    </source>
</evidence>
<comment type="similarity">
    <text evidence="1">Belongs to the peptidase C19 family.</text>
</comment>
<dbReference type="InterPro" id="IPR050164">
    <property type="entry name" value="Peptidase_C19"/>
</dbReference>
<name>A0A158R546_9BILA</name>
<feature type="domain" description="USP" evidence="2">
    <location>
        <begin position="193"/>
        <end position="758"/>
    </location>
</feature>
<dbReference type="GO" id="GO:0004843">
    <property type="term" value="F:cysteine-type deubiquitinase activity"/>
    <property type="evidence" value="ECO:0007669"/>
    <property type="project" value="InterPro"/>
</dbReference>
<dbReference type="InterPro" id="IPR028889">
    <property type="entry name" value="USP"/>
</dbReference>
<dbReference type="SUPFAM" id="SSF54001">
    <property type="entry name" value="Cysteine proteinases"/>
    <property type="match status" value="1"/>
</dbReference>
<dbReference type="PANTHER" id="PTHR24006">
    <property type="entry name" value="UBIQUITIN CARBOXYL-TERMINAL HYDROLASE"/>
    <property type="match status" value="1"/>
</dbReference>
<dbReference type="InterPro" id="IPR018200">
    <property type="entry name" value="USP_CS"/>
</dbReference>
<reference evidence="4" key="1">
    <citation type="submission" date="2016-04" db="UniProtKB">
        <authorList>
            <consortium name="WormBaseParasite"/>
        </authorList>
    </citation>
    <scope>IDENTIFICATION</scope>
</reference>
<protein>
    <submittedName>
        <fullName evidence="4">USP domain-containing protein</fullName>
    </submittedName>
</protein>
<dbReference type="PROSITE" id="PS50235">
    <property type="entry name" value="USP_3"/>
    <property type="match status" value="1"/>
</dbReference>
<keyword evidence="3" id="KW-1185">Reference proteome</keyword>
<dbReference type="GO" id="GO:0016579">
    <property type="term" value="P:protein deubiquitination"/>
    <property type="evidence" value="ECO:0007669"/>
    <property type="project" value="InterPro"/>
</dbReference>
<accession>A0A158R546</accession>
<dbReference type="InterPro" id="IPR001394">
    <property type="entry name" value="Peptidase_C19_UCH"/>
</dbReference>
<dbReference type="PROSITE" id="PS50330">
    <property type="entry name" value="UIM"/>
    <property type="match status" value="1"/>
</dbReference>